<dbReference type="EMBL" id="PUIA01000085">
    <property type="protein sequence ID" value="PQO25281.1"/>
    <property type="molecule type" value="Genomic_DNA"/>
</dbReference>
<dbReference type="InterPro" id="IPR001387">
    <property type="entry name" value="Cro/C1-type_HTH"/>
</dbReference>
<dbReference type="SUPFAM" id="SSF54427">
    <property type="entry name" value="NTF2-like"/>
    <property type="match status" value="1"/>
</dbReference>
<sequence length="214" mass="24257">MVSSRGVHVDGDKFRQLRQACGLTQEEASSRSGYSDRLIRKLERGGPVELQTASDIFQTYDMLSKSTLSLSDVLRLESIKNEVEELMRRWFDGIFNQRDLSLIDELMDENVELFAEGNTLRGRQAIRERVSTVLQAFNPLTITVDYIVCDGSQAVTYWSVSKKHVGTFAGIPATDRWVKIKGSSFAVFQDGRIIQARDHWDVQDLIDQLVAPEP</sequence>
<dbReference type="InterPro" id="IPR032710">
    <property type="entry name" value="NTF2-like_dom_sf"/>
</dbReference>
<dbReference type="RefSeq" id="WP_105359341.1">
    <property type="nucleotide sequence ID" value="NZ_PUIA01000085.1"/>
</dbReference>
<comment type="caution">
    <text evidence="2">The sequence shown here is derived from an EMBL/GenBank/DDBJ whole genome shotgun (WGS) entry which is preliminary data.</text>
</comment>
<dbReference type="PROSITE" id="PS50943">
    <property type="entry name" value="HTH_CROC1"/>
    <property type="match status" value="1"/>
</dbReference>
<dbReference type="Proteomes" id="UP000240009">
    <property type="component" value="Unassembled WGS sequence"/>
</dbReference>
<evidence type="ECO:0000313" key="3">
    <source>
        <dbReference type="Proteomes" id="UP000240009"/>
    </source>
</evidence>
<dbReference type="SUPFAM" id="SSF47413">
    <property type="entry name" value="lambda repressor-like DNA-binding domains"/>
    <property type="match status" value="1"/>
</dbReference>
<reference evidence="2 3" key="1">
    <citation type="submission" date="2018-02" db="EMBL/GenBank/DDBJ databases">
        <title>Comparative genomes isolates from brazilian mangrove.</title>
        <authorList>
            <person name="Araujo J.E."/>
            <person name="Taketani R.G."/>
            <person name="Silva M.C.P."/>
            <person name="Loureco M.V."/>
            <person name="Andreote F.D."/>
        </authorList>
    </citation>
    <scope>NUCLEOTIDE SEQUENCE [LARGE SCALE GENOMIC DNA]</scope>
    <source>
        <strain evidence="2 3">HEX-2 MGV</strain>
    </source>
</reference>
<dbReference type="GO" id="GO:0003677">
    <property type="term" value="F:DNA binding"/>
    <property type="evidence" value="ECO:0007669"/>
    <property type="project" value="InterPro"/>
</dbReference>
<gene>
    <name evidence="2" type="ORF">C5Y96_25595</name>
</gene>
<protein>
    <submittedName>
        <fullName evidence="2">XRE family transcriptional regulator</fullName>
    </submittedName>
</protein>
<name>A0A2S8EZH9_9BACT</name>
<dbReference type="AlphaFoldDB" id="A0A2S8EZH9"/>
<accession>A0A2S8EZH9</accession>
<dbReference type="Gene3D" id="1.10.260.40">
    <property type="entry name" value="lambda repressor-like DNA-binding domains"/>
    <property type="match status" value="1"/>
</dbReference>
<dbReference type="GO" id="GO:0030638">
    <property type="term" value="P:polyketide metabolic process"/>
    <property type="evidence" value="ECO:0007669"/>
    <property type="project" value="InterPro"/>
</dbReference>
<dbReference type="OrthoDB" id="129343at2"/>
<dbReference type="Pfam" id="PF07366">
    <property type="entry name" value="SnoaL"/>
    <property type="match status" value="1"/>
</dbReference>
<dbReference type="CDD" id="cd00093">
    <property type="entry name" value="HTH_XRE"/>
    <property type="match status" value="1"/>
</dbReference>
<evidence type="ECO:0000259" key="1">
    <source>
        <dbReference type="PROSITE" id="PS50943"/>
    </source>
</evidence>
<organism evidence="2 3">
    <name type="scientific">Blastopirellula marina</name>
    <dbReference type="NCBI Taxonomy" id="124"/>
    <lineage>
        <taxon>Bacteria</taxon>
        <taxon>Pseudomonadati</taxon>
        <taxon>Planctomycetota</taxon>
        <taxon>Planctomycetia</taxon>
        <taxon>Pirellulales</taxon>
        <taxon>Pirellulaceae</taxon>
        <taxon>Blastopirellula</taxon>
    </lineage>
</organism>
<proteinExistence type="predicted"/>
<dbReference type="Gene3D" id="3.10.450.50">
    <property type="match status" value="1"/>
</dbReference>
<dbReference type="PANTHER" id="PTHR38436">
    <property type="entry name" value="POLYKETIDE CYCLASE SNOAL-LIKE DOMAIN"/>
    <property type="match status" value="1"/>
</dbReference>
<dbReference type="Pfam" id="PF13560">
    <property type="entry name" value="HTH_31"/>
    <property type="match status" value="1"/>
</dbReference>
<feature type="domain" description="HTH cro/C1-type" evidence="1">
    <location>
        <begin position="14"/>
        <end position="45"/>
    </location>
</feature>
<dbReference type="InterPro" id="IPR010982">
    <property type="entry name" value="Lambda_DNA-bd_dom_sf"/>
</dbReference>
<dbReference type="InterPro" id="IPR009959">
    <property type="entry name" value="Cyclase_SnoaL-like"/>
</dbReference>
<evidence type="ECO:0000313" key="2">
    <source>
        <dbReference type="EMBL" id="PQO25281.1"/>
    </source>
</evidence>
<dbReference type="PANTHER" id="PTHR38436:SF1">
    <property type="entry name" value="ESTER CYCLASE"/>
    <property type="match status" value="1"/>
</dbReference>